<evidence type="ECO:0000313" key="15">
    <source>
        <dbReference type="Proteomes" id="UP000717585"/>
    </source>
</evidence>
<dbReference type="InterPro" id="IPR018357">
    <property type="entry name" value="Hexapep_transf_CS"/>
</dbReference>
<dbReference type="InterPro" id="IPR005881">
    <property type="entry name" value="Ser_O-AcTrfase"/>
</dbReference>
<evidence type="ECO:0000256" key="8">
    <source>
        <dbReference type="ARBA" id="ARBA00022679"/>
    </source>
</evidence>
<name>A0A8J6BCK9_9EUKA</name>
<evidence type="ECO:0000256" key="2">
    <source>
        <dbReference type="ARBA" id="ARBA00004876"/>
    </source>
</evidence>
<dbReference type="NCBIfam" id="NF041874">
    <property type="entry name" value="EPS_EpsC"/>
    <property type="match status" value="1"/>
</dbReference>
<sequence length="261" mass="28525">MSKACKQCDPVSNEERPFEPPVMPFRSGLAAGRICPRCILYDIRAIRKYDPACRSIWEVIFCYPGFHAVCAHRVIHKFYNMRLFLIARLLSQIVRFLTGVEIHPGATLGNGVFIDHAHGVVIGETAIIGDHCIIYQGVTLGGTGKAAGKRHPTLEPHVTIGAGAKILGNITIGSYSRVGAGSVVVHDVPEHATVVGIPGKVVRLRKVPSAQCLDHGDLEPETVPDRVARLDELDDEALAQYMPALRNRLHRNMAEGFPLSD</sequence>
<accession>A0A8J6BCK9</accession>
<dbReference type="NCBIfam" id="TIGR01172">
    <property type="entry name" value="cysE"/>
    <property type="match status" value="1"/>
</dbReference>
<keyword evidence="9" id="KW-0677">Repeat</keyword>
<dbReference type="FunFam" id="1.10.3130.10:FF:000003">
    <property type="entry name" value="Serine acetyltransferase"/>
    <property type="match status" value="1"/>
</dbReference>
<dbReference type="InterPro" id="IPR042122">
    <property type="entry name" value="Ser_AcTrfase_N_sf"/>
</dbReference>
<organism evidence="14 15">
    <name type="scientific">Carpediemonas membranifera</name>
    <dbReference type="NCBI Taxonomy" id="201153"/>
    <lineage>
        <taxon>Eukaryota</taxon>
        <taxon>Metamonada</taxon>
        <taxon>Carpediemonas-like organisms</taxon>
        <taxon>Carpediemonas</taxon>
    </lineage>
</organism>
<dbReference type="FunFam" id="2.160.10.10:FF:000007">
    <property type="entry name" value="Serine acetyltransferase"/>
    <property type="match status" value="1"/>
</dbReference>
<keyword evidence="15" id="KW-1185">Reference proteome</keyword>
<dbReference type="PROSITE" id="PS00101">
    <property type="entry name" value="HEXAPEP_TRANSFERASES"/>
    <property type="match status" value="1"/>
</dbReference>
<keyword evidence="7" id="KW-0028">Amino-acid biosynthesis</keyword>
<evidence type="ECO:0000256" key="9">
    <source>
        <dbReference type="ARBA" id="ARBA00022737"/>
    </source>
</evidence>
<comment type="similarity">
    <text evidence="3">Belongs to the transferase hexapeptide repeat family.</text>
</comment>
<dbReference type="Gene3D" id="1.10.3130.10">
    <property type="entry name" value="serine acetyltransferase, domain 1"/>
    <property type="match status" value="1"/>
</dbReference>
<dbReference type="SUPFAM" id="SSF51161">
    <property type="entry name" value="Trimeric LpxA-like enzymes"/>
    <property type="match status" value="1"/>
</dbReference>
<dbReference type="Proteomes" id="UP000717585">
    <property type="component" value="Unassembled WGS sequence"/>
</dbReference>
<comment type="catalytic activity">
    <reaction evidence="12">
        <text>L-serine + acetyl-CoA = O-acetyl-L-serine + CoA</text>
        <dbReference type="Rhea" id="RHEA:24560"/>
        <dbReference type="ChEBI" id="CHEBI:33384"/>
        <dbReference type="ChEBI" id="CHEBI:57287"/>
        <dbReference type="ChEBI" id="CHEBI:57288"/>
        <dbReference type="ChEBI" id="CHEBI:58340"/>
        <dbReference type="EC" id="2.3.1.30"/>
    </reaction>
</comment>
<dbReference type="GO" id="GO:0009001">
    <property type="term" value="F:serine O-acetyltransferase activity"/>
    <property type="evidence" value="ECO:0007669"/>
    <property type="project" value="UniProtKB-EC"/>
</dbReference>
<dbReference type="InterPro" id="IPR053376">
    <property type="entry name" value="Serine_acetyltransferase"/>
</dbReference>
<dbReference type="InterPro" id="IPR011004">
    <property type="entry name" value="Trimer_LpxA-like_sf"/>
</dbReference>
<dbReference type="AlphaFoldDB" id="A0A8J6BCK9"/>
<dbReference type="InterPro" id="IPR001451">
    <property type="entry name" value="Hexapep"/>
</dbReference>
<dbReference type="InterPro" id="IPR010493">
    <property type="entry name" value="Ser_AcTrfase_N"/>
</dbReference>
<feature type="domain" description="Serine acetyltransferase N-terminal" evidence="13">
    <location>
        <begin position="36"/>
        <end position="69"/>
    </location>
</feature>
<keyword evidence="10" id="KW-0198">Cysteine biosynthesis</keyword>
<dbReference type="UniPathway" id="UPA00136">
    <property type="reaction ID" value="UER00199"/>
</dbReference>
<dbReference type="CDD" id="cd03354">
    <property type="entry name" value="LbH_SAT"/>
    <property type="match status" value="1"/>
</dbReference>
<dbReference type="InterPro" id="IPR045304">
    <property type="entry name" value="LbH_SAT"/>
</dbReference>
<dbReference type="OrthoDB" id="25818at2759"/>
<evidence type="ECO:0000259" key="13">
    <source>
        <dbReference type="Pfam" id="PF06426"/>
    </source>
</evidence>
<reference evidence="14" key="1">
    <citation type="submission" date="2021-05" db="EMBL/GenBank/DDBJ databases">
        <title>A free-living protist that lacks canonical eukaryotic 1 DNA replication and segregation systems.</title>
        <authorList>
            <person name="Salas-Leiva D.E."/>
            <person name="Tromer E.C."/>
            <person name="Curtis B.A."/>
            <person name="Jerlstrom-Hultqvist J."/>
            <person name="Kolisko M."/>
            <person name="Yi Z."/>
            <person name="Salas-Leiva J.S."/>
            <person name="Gallot-Lavallee L."/>
            <person name="Kops G.J.P.L."/>
            <person name="Archibald J.M."/>
            <person name="Simpson A.G.B."/>
            <person name="Roger A.J."/>
        </authorList>
    </citation>
    <scope>NUCLEOTIDE SEQUENCE</scope>
    <source>
        <strain evidence="14">BICM</strain>
    </source>
</reference>
<dbReference type="Pfam" id="PF06426">
    <property type="entry name" value="SATase_N"/>
    <property type="match status" value="1"/>
</dbReference>
<evidence type="ECO:0000256" key="5">
    <source>
        <dbReference type="ARBA" id="ARBA00018522"/>
    </source>
</evidence>
<gene>
    <name evidence="14" type="ORF">J8273_0887</name>
</gene>
<comment type="caution">
    <text evidence="14">The sequence shown here is derived from an EMBL/GenBank/DDBJ whole genome shotgun (WGS) entry which is preliminary data.</text>
</comment>
<comment type="pathway">
    <text evidence="2">Amino-acid biosynthesis; L-cysteine biosynthesis; L-cysteine from L-serine: step 1/2.</text>
</comment>
<keyword evidence="11" id="KW-0012">Acyltransferase</keyword>
<protein>
    <recommendedName>
        <fullName evidence="5">Serine acetyltransferase</fullName>
        <ecNumber evidence="4">2.3.1.30</ecNumber>
    </recommendedName>
</protein>
<comment type="subcellular location">
    <subcellularLocation>
        <location evidence="1">Cytoplasm</location>
    </subcellularLocation>
</comment>
<evidence type="ECO:0000256" key="6">
    <source>
        <dbReference type="ARBA" id="ARBA00022490"/>
    </source>
</evidence>
<evidence type="ECO:0000256" key="12">
    <source>
        <dbReference type="ARBA" id="ARBA00049486"/>
    </source>
</evidence>
<evidence type="ECO:0000256" key="4">
    <source>
        <dbReference type="ARBA" id="ARBA00013266"/>
    </source>
</evidence>
<dbReference type="Gene3D" id="2.160.10.10">
    <property type="entry name" value="Hexapeptide repeat proteins"/>
    <property type="match status" value="1"/>
</dbReference>
<evidence type="ECO:0000256" key="7">
    <source>
        <dbReference type="ARBA" id="ARBA00022605"/>
    </source>
</evidence>
<dbReference type="Pfam" id="PF00132">
    <property type="entry name" value="Hexapep"/>
    <property type="match status" value="1"/>
</dbReference>
<dbReference type="GO" id="GO:0006535">
    <property type="term" value="P:cysteine biosynthetic process from serine"/>
    <property type="evidence" value="ECO:0007669"/>
    <property type="project" value="InterPro"/>
</dbReference>
<evidence type="ECO:0000313" key="14">
    <source>
        <dbReference type="EMBL" id="KAG9397397.1"/>
    </source>
</evidence>
<evidence type="ECO:0000256" key="3">
    <source>
        <dbReference type="ARBA" id="ARBA00007274"/>
    </source>
</evidence>
<evidence type="ECO:0000256" key="11">
    <source>
        <dbReference type="ARBA" id="ARBA00023315"/>
    </source>
</evidence>
<dbReference type="EC" id="2.3.1.30" evidence="4"/>
<proteinExistence type="inferred from homology"/>
<keyword evidence="6" id="KW-0963">Cytoplasm</keyword>
<evidence type="ECO:0000256" key="10">
    <source>
        <dbReference type="ARBA" id="ARBA00023192"/>
    </source>
</evidence>
<evidence type="ECO:0000256" key="1">
    <source>
        <dbReference type="ARBA" id="ARBA00004496"/>
    </source>
</evidence>
<dbReference type="PANTHER" id="PTHR42811">
    <property type="entry name" value="SERINE ACETYLTRANSFERASE"/>
    <property type="match status" value="1"/>
</dbReference>
<dbReference type="EMBL" id="JAHDYR010000002">
    <property type="protein sequence ID" value="KAG9397397.1"/>
    <property type="molecule type" value="Genomic_DNA"/>
</dbReference>
<dbReference type="GO" id="GO:0005737">
    <property type="term" value="C:cytoplasm"/>
    <property type="evidence" value="ECO:0007669"/>
    <property type="project" value="UniProtKB-SubCell"/>
</dbReference>
<keyword evidence="8" id="KW-0808">Transferase</keyword>